<dbReference type="EMBL" id="LCIR01000026">
    <property type="protein sequence ID" value="KKT58996.1"/>
    <property type="molecule type" value="Genomic_DNA"/>
</dbReference>
<reference evidence="16 17" key="1">
    <citation type="journal article" date="2015" name="Nature">
        <title>rRNA introns, odd ribosomes, and small enigmatic genomes across a large radiation of phyla.</title>
        <authorList>
            <person name="Brown C.T."/>
            <person name="Hug L.A."/>
            <person name="Thomas B.C."/>
            <person name="Sharon I."/>
            <person name="Castelle C.J."/>
            <person name="Singh A."/>
            <person name="Wilkins M.J."/>
            <person name="Williams K.H."/>
            <person name="Banfield J.F."/>
        </authorList>
    </citation>
    <scope>NUCLEOTIDE SEQUENCE [LARGE SCALE GENOMIC DNA]</scope>
</reference>
<comment type="caution">
    <text evidence="16">The sequence shown here is derived from an EMBL/GenBank/DDBJ whole genome shotgun (WGS) entry which is preliminary data.</text>
</comment>
<name>A0A0G1II09_9BACT</name>
<dbReference type="GO" id="GO:0006094">
    <property type="term" value="P:gluconeogenesis"/>
    <property type="evidence" value="ECO:0007669"/>
    <property type="project" value="UniProtKB-UniPathway"/>
</dbReference>
<keyword evidence="10" id="KW-0418">Kinase</keyword>
<keyword evidence="12" id="KW-0460">Magnesium</keyword>
<dbReference type="PANTHER" id="PTHR43030:SF1">
    <property type="entry name" value="PHOSPHOENOLPYRUVATE SYNTHASE"/>
    <property type="match status" value="1"/>
</dbReference>
<dbReference type="EC" id="2.7.9.2" evidence="5"/>
<dbReference type="InterPro" id="IPR013815">
    <property type="entry name" value="ATP_grasp_subdomain_1"/>
</dbReference>
<dbReference type="GO" id="GO:0005524">
    <property type="term" value="F:ATP binding"/>
    <property type="evidence" value="ECO:0007669"/>
    <property type="project" value="UniProtKB-KW"/>
</dbReference>
<evidence type="ECO:0000313" key="17">
    <source>
        <dbReference type="Proteomes" id="UP000034087"/>
    </source>
</evidence>
<dbReference type="InterPro" id="IPR006319">
    <property type="entry name" value="PEP_synth"/>
</dbReference>
<evidence type="ECO:0000256" key="9">
    <source>
        <dbReference type="ARBA" id="ARBA00022741"/>
    </source>
</evidence>
<dbReference type="GO" id="GO:0008986">
    <property type="term" value="F:pyruvate, water dikinase activity"/>
    <property type="evidence" value="ECO:0007669"/>
    <property type="project" value="UniProtKB-EC"/>
</dbReference>
<gene>
    <name evidence="16" type="ORF">UW53_C0026G0008</name>
</gene>
<keyword evidence="8" id="KW-0479">Metal-binding</keyword>
<keyword evidence="11" id="KW-0067">ATP-binding</keyword>
<evidence type="ECO:0000256" key="1">
    <source>
        <dbReference type="ARBA" id="ARBA00001946"/>
    </source>
</evidence>
<evidence type="ECO:0000256" key="4">
    <source>
        <dbReference type="ARBA" id="ARBA00007837"/>
    </source>
</evidence>
<organism evidence="16 17">
    <name type="scientific">Candidatus Giovannonibacteria bacterium GW2011_GWA1_44_25</name>
    <dbReference type="NCBI Taxonomy" id="1618645"/>
    <lineage>
        <taxon>Bacteria</taxon>
        <taxon>Candidatus Giovannoniibacteriota</taxon>
    </lineage>
</organism>
<evidence type="ECO:0000259" key="15">
    <source>
        <dbReference type="Pfam" id="PF01326"/>
    </source>
</evidence>
<accession>A0A0G1II09</accession>
<proteinExistence type="inferred from homology"/>
<comment type="pathway">
    <text evidence="3">Carbohydrate biosynthesis; gluconeogenesis.</text>
</comment>
<evidence type="ECO:0000256" key="13">
    <source>
        <dbReference type="ARBA" id="ARBA00033470"/>
    </source>
</evidence>
<dbReference type="Gene3D" id="3.30.1490.20">
    <property type="entry name" value="ATP-grasp fold, A domain"/>
    <property type="match status" value="1"/>
</dbReference>
<evidence type="ECO:0000256" key="10">
    <source>
        <dbReference type="ARBA" id="ARBA00022777"/>
    </source>
</evidence>
<comment type="function">
    <text evidence="2">Catalyzes the phosphorylation of pyruvate to phosphoenolpyruvate.</text>
</comment>
<dbReference type="FunFam" id="3.30.1490.20:FF:000010">
    <property type="entry name" value="Phosphoenolpyruvate synthase"/>
    <property type="match status" value="1"/>
</dbReference>
<dbReference type="Gene3D" id="3.30.470.20">
    <property type="entry name" value="ATP-grasp fold, B domain"/>
    <property type="match status" value="1"/>
</dbReference>
<evidence type="ECO:0000313" key="16">
    <source>
        <dbReference type="EMBL" id="KKT58996.1"/>
    </source>
</evidence>
<feature type="domain" description="Pyruvate phosphate dikinase AMP/ATP-binding" evidence="15">
    <location>
        <begin position="19"/>
        <end position="330"/>
    </location>
</feature>
<evidence type="ECO:0000256" key="14">
    <source>
        <dbReference type="ARBA" id="ARBA00047700"/>
    </source>
</evidence>
<evidence type="ECO:0000256" key="5">
    <source>
        <dbReference type="ARBA" id="ARBA00011996"/>
    </source>
</evidence>
<dbReference type="SUPFAM" id="SSF56059">
    <property type="entry name" value="Glutathione synthetase ATP-binding domain-like"/>
    <property type="match status" value="1"/>
</dbReference>
<keyword evidence="16" id="KW-0670">Pyruvate</keyword>
<keyword evidence="9" id="KW-0547">Nucleotide-binding</keyword>
<evidence type="ECO:0000256" key="2">
    <source>
        <dbReference type="ARBA" id="ARBA00002988"/>
    </source>
</evidence>
<dbReference type="PANTHER" id="PTHR43030">
    <property type="entry name" value="PHOSPHOENOLPYRUVATE SYNTHASE"/>
    <property type="match status" value="1"/>
</dbReference>
<evidence type="ECO:0000256" key="11">
    <source>
        <dbReference type="ARBA" id="ARBA00022840"/>
    </source>
</evidence>
<dbReference type="Proteomes" id="UP000034087">
    <property type="component" value="Unassembled WGS sequence"/>
</dbReference>
<comment type="catalytic activity">
    <reaction evidence="14">
        <text>pyruvate + ATP + H2O = phosphoenolpyruvate + AMP + phosphate + 2 H(+)</text>
        <dbReference type="Rhea" id="RHEA:11364"/>
        <dbReference type="ChEBI" id="CHEBI:15361"/>
        <dbReference type="ChEBI" id="CHEBI:15377"/>
        <dbReference type="ChEBI" id="CHEBI:15378"/>
        <dbReference type="ChEBI" id="CHEBI:30616"/>
        <dbReference type="ChEBI" id="CHEBI:43474"/>
        <dbReference type="ChEBI" id="CHEBI:58702"/>
        <dbReference type="ChEBI" id="CHEBI:456215"/>
        <dbReference type="EC" id="2.7.9.2"/>
    </reaction>
</comment>
<dbReference type="Pfam" id="PF01326">
    <property type="entry name" value="PPDK_N"/>
    <property type="match status" value="1"/>
</dbReference>
<comment type="cofactor">
    <cofactor evidence="1">
        <name>Mg(2+)</name>
        <dbReference type="ChEBI" id="CHEBI:18420"/>
    </cofactor>
</comment>
<evidence type="ECO:0000256" key="6">
    <source>
        <dbReference type="ARBA" id="ARBA00021623"/>
    </source>
</evidence>
<evidence type="ECO:0000256" key="7">
    <source>
        <dbReference type="ARBA" id="ARBA00022679"/>
    </source>
</evidence>
<comment type="similarity">
    <text evidence="4">Belongs to the PEP-utilizing enzyme family.</text>
</comment>
<dbReference type="GO" id="GO:0046872">
    <property type="term" value="F:metal ion binding"/>
    <property type="evidence" value="ECO:0007669"/>
    <property type="project" value="UniProtKB-KW"/>
</dbReference>
<keyword evidence="7" id="KW-0808">Transferase</keyword>
<evidence type="ECO:0000256" key="12">
    <source>
        <dbReference type="ARBA" id="ARBA00022842"/>
    </source>
</evidence>
<evidence type="ECO:0000256" key="8">
    <source>
        <dbReference type="ARBA" id="ARBA00022723"/>
    </source>
</evidence>
<sequence>MSAARYVVWFSEVGKEDIPLVGGKAANLGEMYGADFPVPNGFVITSRAYYFFIKENNLNKKIEHLLNTANFERPETLVGLSADIKKAIIEAEMSKDLITEIRDHYKKLGGLFSDALVAVRSSATAEDLPNASFAGQQETFLNVSGDSVLLHKVKQCWASLFDARAIFYRHENKFDHLKIGIAVPVQKMIQSDNSGVMFTVDPLTNDKSKIIIEAIYGLGEMIVQGQVTPDHYEVDKNSLSIEAKKMSEQSTALVKKGKLNKEVNIQASKRSKQKISDSQIKELASIGKKLEKHYFFPQDIEWAIEKNKVYIVQTRPVTTFSQKKTARGEKEEIKLEVILKGEAASPGIVSGNVVILKSAKEINKVISGDILVAPQTNPDFV</sequence>
<protein>
    <recommendedName>
        <fullName evidence="6">Phosphoenolpyruvate synthase</fullName>
        <ecNumber evidence="5">2.7.9.2</ecNumber>
    </recommendedName>
    <alternativeName>
        <fullName evidence="13">Pyruvate, water dikinase</fullName>
    </alternativeName>
</protein>
<feature type="non-terminal residue" evidence="16">
    <location>
        <position position="381"/>
    </location>
</feature>
<evidence type="ECO:0000256" key="3">
    <source>
        <dbReference type="ARBA" id="ARBA00004742"/>
    </source>
</evidence>
<dbReference type="Gene3D" id="3.50.30.10">
    <property type="entry name" value="Phosphohistidine domain"/>
    <property type="match status" value="1"/>
</dbReference>
<dbReference type="InterPro" id="IPR002192">
    <property type="entry name" value="PPDK_AMP/ATP-bd"/>
</dbReference>
<dbReference type="AlphaFoldDB" id="A0A0G1II09"/>
<dbReference type="UniPathway" id="UPA00138"/>